<reference evidence="2 3" key="1">
    <citation type="journal article" date="2023" name="bioRxiv">
        <title>High-quality genome assemblies of four members of thePodospora anserinaspecies complex.</title>
        <authorList>
            <person name="Ament-Velasquez S.L."/>
            <person name="Vogan A.A."/>
            <person name="Wallerman O."/>
            <person name="Hartmann F."/>
            <person name="Gautier V."/>
            <person name="Silar P."/>
            <person name="Giraud T."/>
            <person name="Johannesson H."/>
        </authorList>
    </citation>
    <scope>NUCLEOTIDE SEQUENCE [LARGE SCALE GENOMIC DNA]</scope>
    <source>
        <strain evidence="2 3">CBS 112042</strain>
    </source>
</reference>
<feature type="region of interest" description="Disordered" evidence="1">
    <location>
        <begin position="21"/>
        <end position="59"/>
    </location>
</feature>
<dbReference type="GeneID" id="87890837"/>
<accession>A0ABR0FUK7</accession>
<organism evidence="2 3">
    <name type="scientific">Podospora bellae-mahoneyi</name>
    <dbReference type="NCBI Taxonomy" id="2093777"/>
    <lineage>
        <taxon>Eukaryota</taxon>
        <taxon>Fungi</taxon>
        <taxon>Dikarya</taxon>
        <taxon>Ascomycota</taxon>
        <taxon>Pezizomycotina</taxon>
        <taxon>Sordariomycetes</taxon>
        <taxon>Sordariomycetidae</taxon>
        <taxon>Sordariales</taxon>
        <taxon>Podosporaceae</taxon>
        <taxon>Podospora</taxon>
    </lineage>
</organism>
<protein>
    <submittedName>
        <fullName evidence="2">Uncharacterized protein</fullName>
    </submittedName>
</protein>
<dbReference type="Proteomes" id="UP001322138">
    <property type="component" value="Unassembled WGS sequence"/>
</dbReference>
<dbReference type="RefSeq" id="XP_062736616.1">
    <property type="nucleotide sequence ID" value="XM_062871780.1"/>
</dbReference>
<keyword evidence="3" id="KW-1185">Reference proteome</keyword>
<evidence type="ECO:0000313" key="2">
    <source>
        <dbReference type="EMBL" id="KAK4647640.1"/>
    </source>
</evidence>
<evidence type="ECO:0000313" key="3">
    <source>
        <dbReference type="Proteomes" id="UP001322138"/>
    </source>
</evidence>
<proteinExistence type="predicted"/>
<comment type="caution">
    <text evidence="2">The sequence shown here is derived from an EMBL/GenBank/DDBJ whole genome shotgun (WGS) entry which is preliminary data.</text>
</comment>
<sequence length="59" mass="6281">MYIISFGSVSFTSLFAKVPQGSPAPLRHWPVSSGPTSDRNRRGSVSRPLTAWGPPGGQP</sequence>
<dbReference type="EMBL" id="JAFFGZ010000001">
    <property type="protein sequence ID" value="KAK4647640.1"/>
    <property type="molecule type" value="Genomic_DNA"/>
</dbReference>
<evidence type="ECO:0000256" key="1">
    <source>
        <dbReference type="SAM" id="MobiDB-lite"/>
    </source>
</evidence>
<name>A0ABR0FUK7_9PEZI</name>
<gene>
    <name evidence="2" type="ORF">QC761_0003030</name>
</gene>